<proteinExistence type="predicted"/>
<sequence length="229" mass="25306">MENSSRSDIAYQALRRAIIEQALMPGTKLREDEIGAHFGVSRTLVRAALLRLSQEGLVDIRRKRTATVAIPSLDEARQIFELRHCLEQQVIHRLTAHWRPEMGEALEAHVKEEEAAARSGDTASASRLAGEFHIVLAQLAGNALLTRYLSEVVSRCSLILAVYGRPHVAECATTEHRGVIAALRTGDAAASIRIMKEHLHAVEARALPKPQEAEEVRISDILARYSAAR</sequence>
<feature type="domain" description="HTH gntR-type" evidence="4">
    <location>
        <begin position="4"/>
        <end position="71"/>
    </location>
</feature>
<evidence type="ECO:0000256" key="3">
    <source>
        <dbReference type="ARBA" id="ARBA00023163"/>
    </source>
</evidence>
<accession>A0A5S9PYF0</accession>
<dbReference type="EMBL" id="CACSAS010000001">
    <property type="protein sequence ID" value="CAA0109444.1"/>
    <property type="molecule type" value="Genomic_DNA"/>
</dbReference>
<evidence type="ECO:0000313" key="5">
    <source>
        <dbReference type="EMBL" id="CAA0109444.1"/>
    </source>
</evidence>
<dbReference type="GO" id="GO:0003677">
    <property type="term" value="F:DNA binding"/>
    <property type="evidence" value="ECO:0007669"/>
    <property type="project" value="UniProtKB-KW"/>
</dbReference>
<keyword evidence="2" id="KW-0238">DNA-binding</keyword>
<dbReference type="PANTHER" id="PTHR43537">
    <property type="entry name" value="TRANSCRIPTIONAL REGULATOR, GNTR FAMILY"/>
    <property type="match status" value="1"/>
</dbReference>
<dbReference type="AlphaFoldDB" id="A0A5S9PYF0"/>
<dbReference type="PANTHER" id="PTHR43537:SF53">
    <property type="entry name" value="HTH-TYPE TRANSCRIPTIONAL REPRESSOR NANR"/>
    <property type="match status" value="1"/>
</dbReference>
<dbReference type="InterPro" id="IPR011711">
    <property type="entry name" value="GntR_C"/>
</dbReference>
<reference evidence="5 6" key="1">
    <citation type="submission" date="2019-12" db="EMBL/GenBank/DDBJ databases">
        <authorList>
            <person name="Reyes-Prieto M."/>
        </authorList>
    </citation>
    <scope>NUCLEOTIDE SEQUENCE [LARGE SCALE GENOMIC DNA]</scope>
    <source>
        <strain evidence="5">HF14-78462</strain>
    </source>
</reference>
<dbReference type="InterPro" id="IPR000524">
    <property type="entry name" value="Tscrpt_reg_HTH_GntR"/>
</dbReference>
<dbReference type="Gene3D" id="1.10.10.10">
    <property type="entry name" value="Winged helix-like DNA-binding domain superfamily/Winged helix DNA-binding domain"/>
    <property type="match status" value="1"/>
</dbReference>
<name>A0A5S9PYF0_9HYPH</name>
<dbReference type="InterPro" id="IPR036388">
    <property type="entry name" value="WH-like_DNA-bd_sf"/>
</dbReference>
<dbReference type="Pfam" id="PF00392">
    <property type="entry name" value="GntR"/>
    <property type="match status" value="1"/>
</dbReference>
<evidence type="ECO:0000259" key="4">
    <source>
        <dbReference type="PROSITE" id="PS50949"/>
    </source>
</evidence>
<dbReference type="SUPFAM" id="SSF48008">
    <property type="entry name" value="GntR ligand-binding domain-like"/>
    <property type="match status" value="1"/>
</dbReference>
<dbReference type="SMART" id="SM00345">
    <property type="entry name" value="HTH_GNTR"/>
    <property type="match status" value="1"/>
</dbReference>
<dbReference type="Gene3D" id="1.20.120.530">
    <property type="entry name" value="GntR ligand-binding domain-like"/>
    <property type="match status" value="1"/>
</dbReference>
<keyword evidence="1" id="KW-0805">Transcription regulation</keyword>
<keyword evidence="6" id="KW-1185">Reference proteome</keyword>
<dbReference type="GO" id="GO:0003700">
    <property type="term" value="F:DNA-binding transcription factor activity"/>
    <property type="evidence" value="ECO:0007669"/>
    <property type="project" value="InterPro"/>
</dbReference>
<evidence type="ECO:0000256" key="1">
    <source>
        <dbReference type="ARBA" id="ARBA00023015"/>
    </source>
</evidence>
<dbReference type="InterPro" id="IPR008920">
    <property type="entry name" value="TF_FadR/GntR_C"/>
</dbReference>
<protein>
    <submittedName>
        <fullName evidence="5">HTH-type transcriptional repressor RspR</fullName>
    </submittedName>
</protein>
<dbReference type="Proteomes" id="UP000433050">
    <property type="component" value="Unassembled WGS sequence"/>
</dbReference>
<dbReference type="RefSeq" id="WP_144341251.1">
    <property type="nucleotide sequence ID" value="NZ_CACSAS010000001.1"/>
</dbReference>
<dbReference type="PROSITE" id="PS50949">
    <property type="entry name" value="HTH_GNTR"/>
    <property type="match status" value="1"/>
</dbReference>
<dbReference type="InterPro" id="IPR036390">
    <property type="entry name" value="WH_DNA-bd_sf"/>
</dbReference>
<evidence type="ECO:0000313" key="6">
    <source>
        <dbReference type="Proteomes" id="UP000433050"/>
    </source>
</evidence>
<gene>
    <name evidence="5" type="primary">rspR_5</name>
    <name evidence="5" type="ORF">STARVERO_03731</name>
</gene>
<dbReference type="SMART" id="SM00895">
    <property type="entry name" value="FCD"/>
    <property type="match status" value="1"/>
</dbReference>
<organism evidence="5 6">
    <name type="scientific">Starkeya nomas</name>
    <dbReference type="NCBI Taxonomy" id="2666134"/>
    <lineage>
        <taxon>Bacteria</taxon>
        <taxon>Pseudomonadati</taxon>
        <taxon>Pseudomonadota</taxon>
        <taxon>Alphaproteobacteria</taxon>
        <taxon>Hyphomicrobiales</taxon>
        <taxon>Xanthobacteraceae</taxon>
        <taxon>Starkeya</taxon>
    </lineage>
</organism>
<dbReference type="SUPFAM" id="SSF46785">
    <property type="entry name" value="Winged helix' DNA-binding domain"/>
    <property type="match status" value="1"/>
</dbReference>
<keyword evidence="3" id="KW-0804">Transcription</keyword>
<evidence type="ECO:0000256" key="2">
    <source>
        <dbReference type="ARBA" id="ARBA00023125"/>
    </source>
</evidence>
<dbReference type="Pfam" id="PF07729">
    <property type="entry name" value="FCD"/>
    <property type="match status" value="1"/>
</dbReference>